<evidence type="ECO:0000256" key="1">
    <source>
        <dbReference type="ARBA" id="ARBA00008070"/>
    </source>
</evidence>
<dbReference type="GO" id="GO:0005737">
    <property type="term" value="C:cytoplasm"/>
    <property type="evidence" value="ECO:0007669"/>
    <property type="project" value="TreeGrafter"/>
</dbReference>
<dbReference type="OrthoDB" id="19944at2759"/>
<dbReference type="PANTHER" id="PTHR10241">
    <property type="entry name" value="LETHAL 2 GIANT LARVAE PROTEIN"/>
    <property type="match status" value="1"/>
</dbReference>
<dbReference type="GO" id="GO:0006893">
    <property type="term" value="P:Golgi to plasma membrane transport"/>
    <property type="evidence" value="ECO:0007669"/>
    <property type="project" value="TreeGrafter"/>
</dbReference>
<dbReference type="AlphaFoldDB" id="A0A5M3N6A6"/>
<dbReference type="InterPro" id="IPR013905">
    <property type="entry name" value="Lgl_C_dom"/>
</dbReference>
<dbReference type="GeneID" id="19200594"/>
<protein>
    <recommendedName>
        <fullName evidence="5">Lethal giant larvae (Lgl)-like C-terminal domain-containing protein</fullName>
    </recommendedName>
</protein>
<sequence>MFAKSHQVHSDLSYDLREQLLWDVGILHQLNISHDITVVAIEPLAGLLAIGTASGSVVVYGGPSVSLTLQLPQRTGIKHLFFASNVFKLVCADARHQLHIWDLASEDLTKPQKSTQFENISALTLSSCHTHVMVALSTGIIATYDLLCLRKSQYSIPNLWIMMDSKLNPSMNGLTCVGKLSLDSPVQVLHHPRDLNLLFVTYRGAIILWNLTEKRVIRTYQLVIPAGAPGSKGRLRKDLMTHRTLAVTAIAIHPAGHFFAGGYEDGSIAFWAIEDDGGPLLVRTIDEMDINVVNADVLEQHLAEKDSPSDRPHDPDSEPITQLAWCGFPNSSDPRCGDTALIILGGQVSGQFGNVLVQRMPAFSPSETSDANLSPAMRQAMRASSIPTSTYEYFGNGTVLSFALVPRGSPHFLGTWDPLAMILISSQGTTPQSMEIFSFPPPSFSQPGDESNSDEGTPKDIVDDLADTLADIMSDGDPKAIDVPPGLWTGHHGISSTQLIVLPNESYEILAKYTASESPFPLEGGTAYVQESALSNAKQGKYQPRRILVTVHQDLSVRFSDASAQLLVASSEAPLSRHYPCPLYALAIDVSELCGQGIVSMLSNGTYPRIISVSLASETLECAVALDSGEVIFYRLSENIPERSTDATSADPELVLLDNLPTRKSQGFRPLMMLKGKSIAVSAVAVSNIGFFAVGYADGSVALVNLRGPSVLRPEGNAGKRHSKLFHLHRHDASTERIVSLNWFISGLSTDEHLCVRLLAVHASGSTDHYSITHRAETSSWKAEKHVSLETIPNVLPGASYLLDIRGGVSIEANRSRFAATYSQTKAADHCCWVAINADGARCVLDVDGERIGRVDWSSRKHLVTNVQIVSKNGSQVLVAITSQNDIMVYSLPQLEYIFTIPVPKECRGVVSVDNSGDFVSLITEPSGLAMQIKLSSLFSSRRCYGPLVVDLTRGHRNPMPPQPQPVSAGPVSALGSWLQFNRSATGDQIDKLFAGPDRQVPEASWNIMQQIRDSVGEDNITGAMNTLEQTRGDVYSHLTSALSERGQMLGDLEQQMNSLGEGSKKMVEQAQRIAAEQSAKRWFQF</sequence>
<dbReference type="InterPro" id="IPR001680">
    <property type="entry name" value="WD40_rpt"/>
</dbReference>
<evidence type="ECO:0000256" key="3">
    <source>
        <dbReference type="PROSITE-ProRule" id="PRU00221"/>
    </source>
</evidence>
<dbReference type="OMA" id="AWSGFPN"/>
<comment type="similarity">
    <text evidence="1">Belongs to the WD repeat L(2)GL family.</text>
</comment>
<dbReference type="Gene3D" id="2.130.10.10">
    <property type="entry name" value="YVTN repeat-like/Quinoprotein amine dehydrogenase"/>
    <property type="match status" value="3"/>
</dbReference>
<organism evidence="6 7">
    <name type="scientific">Coniophora puteana (strain RWD-64-598)</name>
    <name type="common">Brown rot fungus</name>
    <dbReference type="NCBI Taxonomy" id="741705"/>
    <lineage>
        <taxon>Eukaryota</taxon>
        <taxon>Fungi</taxon>
        <taxon>Dikarya</taxon>
        <taxon>Basidiomycota</taxon>
        <taxon>Agaricomycotina</taxon>
        <taxon>Agaricomycetes</taxon>
        <taxon>Agaricomycetidae</taxon>
        <taxon>Boletales</taxon>
        <taxon>Coniophorineae</taxon>
        <taxon>Coniophoraceae</taxon>
        <taxon>Coniophora</taxon>
    </lineage>
</organism>
<evidence type="ECO:0000313" key="6">
    <source>
        <dbReference type="EMBL" id="EIW86969.1"/>
    </source>
</evidence>
<dbReference type="SUPFAM" id="SSF50978">
    <property type="entry name" value="WD40 repeat-like"/>
    <property type="match status" value="2"/>
</dbReference>
<dbReference type="PANTHER" id="PTHR10241:SF25">
    <property type="entry name" value="TOMOSYN, ISOFORM C"/>
    <property type="match status" value="1"/>
</dbReference>
<feature type="domain" description="Lethal giant larvae (Lgl)-like C-terminal" evidence="5">
    <location>
        <begin position="609"/>
        <end position="1000"/>
    </location>
</feature>
<evidence type="ECO:0000259" key="5">
    <source>
        <dbReference type="Pfam" id="PF08596"/>
    </source>
</evidence>
<dbReference type="GO" id="GO:0045159">
    <property type="term" value="F:myosin II binding"/>
    <property type="evidence" value="ECO:0007669"/>
    <property type="project" value="TreeGrafter"/>
</dbReference>
<accession>A0A5M3N6A6</accession>
<dbReference type="GO" id="GO:0005886">
    <property type="term" value="C:plasma membrane"/>
    <property type="evidence" value="ECO:0007669"/>
    <property type="project" value="TreeGrafter"/>
</dbReference>
<dbReference type="EMBL" id="JH711573">
    <property type="protein sequence ID" value="EIW86969.1"/>
    <property type="molecule type" value="Genomic_DNA"/>
</dbReference>
<keyword evidence="7" id="KW-1185">Reference proteome</keyword>
<comment type="caution">
    <text evidence="6">The sequence shown here is derived from an EMBL/GenBank/DDBJ whole genome shotgun (WGS) entry which is preliminary data.</text>
</comment>
<dbReference type="InterPro" id="IPR015943">
    <property type="entry name" value="WD40/YVTN_repeat-like_dom_sf"/>
</dbReference>
<dbReference type="PROSITE" id="PS50082">
    <property type="entry name" value="WD_REPEATS_2"/>
    <property type="match status" value="1"/>
</dbReference>
<evidence type="ECO:0000313" key="7">
    <source>
        <dbReference type="Proteomes" id="UP000053558"/>
    </source>
</evidence>
<dbReference type="Pfam" id="PF08596">
    <property type="entry name" value="Lgl_C"/>
    <property type="match status" value="1"/>
</dbReference>
<proteinExistence type="inferred from homology"/>
<evidence type="ECO:0000256" key="2">
    <source>
        <dbReference type="ARBA" id="ARBA00022483"/>
    </source>
</evidence>
<dbReference type="Proteomes" id="UP000053558">
    <property type="component" value="Unassembled WGS sequence"/>
</dbReference>
<dbReference type="InterPro" id="IPR036322">
    <property type="entry name" value="WD40_repeat_dom_sf"/>
</dbReference>
<dbReference type="GO" id="GO:0006887">
    <property type="term" value="P:exocytosis"/>
    <property type="evidence" value="ECO:0007669"/>
    <property type="project" value="UniProtKB-KW"/>
</dbReference>
<dbReference type="KEGG" id="cput:CONPUDRAFT_134299"/>
<feature type="region of interest" description="Disordered" evidence="4">
    <location>
        <begin position="438"/>
        <end position="459"/>
    </location>
</feature>
<dbReference type="SMART" id="SM00320">
    <property type="entry name" value="WD40"/>
    <property type="match status" value="5"/>
</dbReference>
<gene>
    <name evidence="6" type="ORF">CONPUDRAFT_134299</name>
</gene>
<feature type="repeat" description="WD" evidence="3">
    <location>
        <begin position="240"/>
        <end position="274"/>
    </location>
</feature>
<dbReference type="GO" id="GO:0005096">
    <property type="term" value="F:GTPase activator activity"/>
    <property type="evidence" value="ECO:0007669"/>
    <property type="project" value="TreeGrafter"/>
</dbReference>
<name>A0A5M3N6A6_CONPW</name>
<dbReference type="GO" id="GO:0019905">
    <property type="term" value="F:syntaxin binding"/>
    <property type="evidence" value="ECO:0007669"/>
    <property type="project" value="TreeGrafter"/>
</dbReference>
<evidence type="ECO:0000256" key="4">
    <source>
        <dbReference type="SAM" id="MobiDB-lite"/>
    </source>
</evidence>
<dbReference type="RefSeq" id="XP_007763606.1">
    <property type="nucleotide sequence ID" value="XM_007765416.1"/>
</dbReference>
<keyword evidence="3" id="KW-0853">WD repeat</keyword>
<keyword evidence="2" id="KW-0268">Exocytosis</keyword>
<reference evidence="7" key="1">
    <citation type="journal article" date="2012" name="Science">
        <title>The Paleozoic origin of enzymatic lignin decomposition reconstructed from 31 fungal genomes.</title>
        <authorList>
            <person name="Floudas D."/>
            <person name="Binder M."/>
            <person name="Riley R."/>
            <person name="Barry K."/>
            <person name="Blanchette R.A."/>
            <person name="Henrissat B."/>
            <person name="Martinez A.T."/>
            <person name="Otillar R."/>
            <person name="Spatafora J.W."/>
            <person name="Yadav J.S."/>
            <person name="Aerts A."/>
            <person name="Benoit I."/>
            <person name="Boyd A."/>
            <person name="Carlson A."/>
            <person name="Copeland A."/>
            <person name="Coutinho P.M."/>
            <person name="de Vries R.P."/>
            <person name="Ferreira P."/>
            <person name="Findley K."/>
            <person name="Foster B."/>
            <person name="Gaskell J."/>
            <person name="Glotzer D."/>
            <person name="Gorecki P."/>
            <person name="Heitman J."/>
            <person name="Hesse C."/>
            <person name="Hori C."/>
            <person name="Igarashi K."/>
            <person name="Jurgens J.A."/>
            <person name="Kallen N."/>
            <person name="Kersten P."/>
            <person name="Kohler A."/>
            <person name="Kuees U."/>
            <person name="Kumar T.K.A."/>
            <person name="Kuo A."/>
            <person name="LaButti K."/>
            <person name="Larrondo L.F."/>
            <person name="Lindquist E."/>
            <person name="Ling A."/>
            <person name="Lombard V."/>
            <person name="Lucas S."/>
            <person name="Lundell T."/>
            <person name="Martin R."/>
            <person name="McLaughlin D.J."/>
            <person name="Morgenstern I."/>
            <person name="Morin E."/>
            <person name="Murat C."/>
            <person name="Nagy L.G."/>
            <person name="Nolan M."/>
            <person name="Ohm R.A."/>
            <person name="Patyshakuliyeva A."/>
            <person name="Rokas A."/>
            <person name="Ruiz-Duenas F.J."/>
            <person name="Sabat G."/>
            <person name="Salamov A."/>
            <person name="Samejima M."/>
            <person name="Schmutz J."/>
            <person name="Slot J.C."/>
            <person name="St John F."/>
            <person name="Stenlid J."/>
            <person name="Sun H."/>
            <person name="Sun S."/>
            <person name="Syed K."/>
            <person name="Tsang A."/>
            <person name="Wiebenga A."/>
            <person name="Young D."/>
            <person name="Pisabarro A."/>
            <person name="Eastwood D.C."/>
            <person name="Martin F."/>
            <person name="Cullen D."/>
            <person name="Grigoriev I.V."/>
            <person name="Hibbett D.S."/>
        </authorList>
    </citation>
    <scope>NUCLEOTIDE SEQUENCE [LARGE SCALE GENOMIC DNA]</scope>
    <source>
        <strain evidence="7">RWD-64-598 SS2</strain>
    </source>
</reference>